<sequence>MCGNSVRTPEYSAITSSGNWNSTAVSLYSPNDVEMSLPPRESWRLNHKWHLLGEGKRERFSTALYSKRCQRNSQYIRAICATFLYRESPVSPSRQTMALRVGQHDIRLVEIDLMITPARPGGQQVQQVNPYQLAT</sequence>
<accession>A0A0C2MJ85</accession>
<dbReference type="EMBL" id="JWZT01003282">
    <property type="protein sequence ID" value="KII67201.1"/>
    <property type="molecule type" value="Genomic_DNA"/>
</dbReference>
<keyword evidence="2" id="KW-1185">Reference proteome</keyword>
<dbReference type="Proteomes" id="UP000031668">
    <property type="component" value="Unassembled WGS sequence"/>
</dbReference>
<organism evidence="1 2">
    <name type="scientific">Thelohanellus kitauei</name>
    <name type="common">Myxosporean</name>
    <dbReference type="NCBI Taxonomy" id="669202"/>
    <lineage>
        <taxon>Eukaryota</taxon>
        <taxon>Metazoa</taxon>
        <taxon>Cnidaria</taxon>
        <taxon>Myxozoa</taxon>
        <taxon>Myxosporea</taxon>
        <taxon>Bivalvulida</taxon>
        <taxon>Platysporina</taxon>
        <taxon>Myxobolidae</taxon>
        <taxon>Thelohanellus</taxon>
    </lineage>
</organism>
<comment type="caution">
    <text evidence="1">The sequence shown here is derived from an EMBL/GenBank/DDBJ whole genome shotgun (WGS) entry which is preliminary data.</text>
</comment>
<evidence type="ECO:0000313" key="2">
    <source>
        <dbReference type="Proteomes" id="UP000031668"/>
    </source>
</evidence>
<proteinExistence type="predicted"/>
<gene>
    <name evidence="1" type="ORF">RF11_07198</name>
</gene>
<name>A0A0C2MJ85_THEKT</name>
<reference evidence="1 2" key="1">
    <citation type="journal article" date="2014" name="Genome Biol. Evol.">
        <title>The genome of the myxosporean Thelohanellus kitauei shows adaptations to nutrient acquisition within its fish host.</title>
        <authorList>
            <person name="Yang Y."/>
            <person name="Xiong J."/>
            <person name="Zhou Z."/>
            <person name="Huo F."/>
            <person name="Miao W."/>
            <person name="Ran C."/>
            <person name="Liu Y."/>
            <person name="Zhang J."/>
            <person name="Feng J."/>
            <person name="Wang M."/>
            <person name="Wang M."/>
            <person name="Wang L."/>
            <person name="Yao B."/>
        </authorList>
    </citation>
    <scope>NUCLEOTIDE SEQUENCE [LARGE SCALE GENOMIC DNA]</scope>
    <source>
        <strain evidence="1">Wuqing</strain>
    </source>
</reference>
<dbReference type="AlphaFoldDB" id="A0A0C2MJ85"/>
<evidence type="ECO:0000313" key="1">
    <source>
        <dbReference type="EMBL" id="KII67201.1"/>
    </source>
</evidence>
<protein>
    <submittedName>
        <fullName evidence="1">Uncharacterized protein</fullName>
    </submittedName>
</protein>